<proteinExistence type="predicted"/>
<evidence type="ECO:0000313" key="2">
    <source>
        <dbReference type="Proteomes" id="UP001428341"/>
    </source>
</evidence>
<dbReference type="AlphaFoldDB" id="A0AAP0MH15"/>
<keyword evidence="2" id="KW-1185">Reference proteome</keyword>
<protein>
    <submittedName>
        <fullName evidence="1">Uncharacterized protein</fullName>
    </submittedName>
</protein>
<organism evidence="1 2">
    <name type="scientific">Citrus x changshan-huyou</name>
    <dbReference type="NCBI Taxonomy" id="2935761"/>
    <lineage>
        <taxon>Eukaryota</taxon>
        <taxon>Viridiplantae</taxon>
        <taxon>Streptophyta</taxon>
        <taxon>Embryophyta</taxon>
        <taxon>Tracheophyta</taxon>
        <taxon>Spermatophyta</taxon>
        <taxon>Magnoliopsida</taxon>
        <taxon>eudicotyledons</taxon>
        <taxon>Gunneridae</taxon>
        <taxon>Pentapetalae</taxon>
        <taxon>rosids</taxon>
        <taxon>malvids</taxon>
        <taxon>Sapindales</taxon>
        <taxon>Rutaceae</taxon>
        <taxon>Aurantioideae</taxon>
        <taxon>Citrus</taxon>
    </lineage>
</organism>
<evidence type="ECO:0000313" key="1">
    <source>
        <dbReference type="EMBL" id="KAK9208938.1"/>
    </source>
</evidence>
<comment type="caution">
    <text evidence="1">The sequence shown here is derived from an EMBL/GenBank/DDBJ whole genome shotgun (WGS) entry which is preliminary data.</text>
</comment>
<dbReference type="Proteomes" id="UP001428341">
    <property type="component" value="Unassembled WGS sequence"/>
</dbReference>
<dbReference type="EMBL" id="JBCGBO010000004">
    <property type="protein sequence ID" value="KAK9208938.1"/>
    <property type="molecule type" value="Genomic_DNA"/>
</dbReference>
<sequence>MEDDRRLSRLVSEAAFTSGNQVLGIIPKALKALSSSPIEEESVVLVSAKLLFICALTANKLLDLLEAYRTESDPKTLTLDWSIDDGSVSSKKYKLDFTFRL</sequence>
<name>A0AAP0MH15_9ROSI</name>
<accession>A0AAP0MH15</accession>
<gene>
    <name evidence="1" type="ORF">WN944_001299</name>
</gene>
<reference evidence="1 2" key="1">
    <citation type="submission" date="2024-05" db="EMBL/GenBank/DDBJ databases">
        <title>Haplotype-resolved chromosome-level genome assembly of Huyou (Citrus changshanensis).</title>
        <authorList>
            <person name="Miao C."/>
            <person name="Chen W."/>
            <person name="Wu Y."/>
            <person name="Wang L."/>
            <person name="Zhao S."/>
            <person name="Grierson D."/>
            <person name="Xu C."/>
            <person name="Chen K."/>
        </authorList>
    </citation>
    <scope>NUCLEOTIDE SEQUENCE [LARGE SCALE GENOMIC DNA]</scope>
    <source>
        <strain evidence="1">01-14</strain>
        <tissue evidence="1">Leaf</tissue>
    </source>
</reference>